<dbReference type="Gene3D" id="3.40.50.1240">
    <property type="entry name" value="Phosphoglycerate mutase-like"/>
    <property type="match status" value="1"/>
</dbReference>
<dbReference type="AlphaFoldDB" id="A0A7W5CEI7"/>
<dbReference type="RefSeq" id="WP_183571463.1">
    <property type="nucleotide sequence ID" value="NZ_CBCSLB010000038.1"/>
</dbReference>
<proteinExistence type="predicted"/>
<dbReference type="GO" id="GO:0004619">
    <property type="term" value="F:phosphoglycerate mutase activity"/>
    <property type="evidence" value="ECO:0007669"/>
    <property type="project" value="UniProtKB-EC"/>
</dbReference>
<gene>
    <name evidence="1" type="ORF">FHS16_006333</name>
</gene>
<sequence length="180" mass="20041">MVNIYIVRHCKATGQEASAPLTESGAREAEQLAAFFSTKDIDHVISSPYERAYRSIKPLADCLGIEIVLDDRLTERVLSTENSLDWLEKLSNTYDDLELRFVGGETSNEAMRRAVPVVLEASRSGKSNVVIVSHGNLISLILKHFDSRIGFKEWQALSNPDVFQLSFAGDGVKLERIWAG</sequence>
<keyword evidence="2" id="KW-1185">Reference proteome</keyword>
<dbReference type="EC" id="5.4.2.11" evidence="1"/>
<dbReference type="EMBL" id="JACHXW010000034">
    <property type="protein sequence ID" value="MBB3156211.1"/>
    <property type="molecule type" value="Genomic_DNA"/>
</dbReference>
<dbReference type="GO" id="GO:0005737">
    <property type="term" value="C:cytoplasm"/>
    <property type="evidence" value="ECO:0007669"/>
    <property type="project" value="TreeGrafter"/>
</dbReference>
<evidence type="ECO:0000313" key="1">
    <source>
        <dbReference type="EMBL" id="MBB3156211.1"/>
    </source>
</evidence>
<organism evidence="1 2">
    <name type="scientific">Paenibacillus endophyticus</name>
    <dbReference type="NCBI Taxonomy" id="1294268"/>
    <lineage>
        <taxon>Bacteria</taxon>
        <taxon>Bacillati</taxon>
        <taxon>Bacillota</taxon>
        <taxon>Bacilli</taxon>
        <taxon>Bacillales</taxon>
        <taxon>Paenibacillaceae</taxon>
        <taxon>Paenibacillus</taxon>
    </lineage>
</organism>
<dbReference type="SMART" id="SM00855">
    <property type="entry name" value="PGAM"/>
    <property type="match status" value="1"/>
</dbReference>
<dbReference type="Proteomes" id="UP000518605">
    <property type="component" value="Unassembled WGS sequence"/>
</dbReference>
<accession>A0A7W5CEI7</accession>
<keyword evidence="1" id="KW-0413">Isomerase</keyword>
<dbReference type="PANTHER" id="PTHR48100:SF1">
    <property type="entry name" value="HISTIDINE PHOSPHATASE FAMILY PROTEIN-RELATED"/>
    <property type="match status" value="1"/>
</dbReference>
<dbReference type="InterPro" id="IPR029033">
    <property type="entry name" value="His_PPase_superfam"/>
</dbReference>
<dbReference type="CDD" id="cd07067">
    <property type="entry name" value="HP_PGM_like"/>
    <property type="match status" value="1"/>
</dbReference>
<evidence type="ECO:0000313" key="2">
    <source>
        <dbReference type="Proteomes" id="UP000518605"/>
    </source>
</evidence>
<reference evidence="1 2" key="1">
    <citation type="submission" date="2020-08" db="EMBL/GenBank/DDBJ databases">
        <title>Genomic Encyclopedia of Type Strains, Phase III (KMG-III): the genomes of soil and plant-associated and newly described type strains.</title>
        <authorList>
            <person name="Whitman W."/>
        </authorList>
    </citation>
    <scope>NUCLEOTIDE SEQUENCE [LARGE SCALE GENOMIC DNA]</scope>
    <source>
        <strain evidence="1 2">CECT 8234</strain>
    </source>
</reference>
<dbReference type="InterPro" id="IPR050275">
    <property type="entry name" value="PGM_Phosphatase"/>
</dbReference>
<protein>
    <submittedName>
        <fullName evidence="1">2,3-bisphosphoglycerate-dependent phosphoglycerate mutase</fullName>
        <ecNumber evidence="1">5.4.2.11</ecNumber>
    </submittedName>
</protein>
<dbReference type="InterPro" id="IPR013078">
    <property type="entry name" value="His_Pase_superF_clade-1"/>
</dbReference>
<dbReference type="PANTHER" id="PTHR48100">
    <property type="entry name" value="BROAD-SPECIFICITY PHOSPHATASE YOR283W-RELATED"/>
    <property type="match status" value="1"/>
</dbReference>
<dbReference type="Pfam" id="PF00300">
    <property type="entry name" value="His_Phos_1"/>
    <property type="match status" value="1"/>
</dbReference>
<dbReference type="SUPFAM" id="SSF53254">
    <property type="entry name" value="Phosphoglycerate mutase-like"/>
    <property type="match status" value="1"/>
</dbReference>
<name>A0A7W5CEI7_9BACL</name>
<dbReference type="GO" id="GO:0016791">
    <property type="term" value="F:phosphatase activity"/>
    <property type="evidence" value="ECO:0007669"/>
    <property type="project" value="TreeGrafter"/>
</dbReference>
<comment type="caution">
    <text evidence="1">The sequence shown here is derived from an EMBL/GenBank/DDBJ whole genome shotgun (WGS) entry which is preliminary data.</text>
</comment>